<reference evidence="1 2" key="3">
    <citation type="submission" date="2023-06" db="EMBL/GenBank/DDBJ databases">
        <authorList>
            <person name="Zeman M."/>
            <person name="Kubasova T."/>
            <person name="Jahodarova E."/>
            <person name="Nykrynova M."/>
            <person name="Rychlik I."/>
        </authorList>
    </citation>
    <scope>NUCLEOTIDE SEQUENCE [LARGE SCALE GENOMIC DNA]</scope>
    <source>
        <strain evidence="1 2">153_Feed</strain>
    </source>
</reference>
<sequence length="96" mass="10743">MTGFEGVRDTEVAPRRLTRTQRELLHYIGGETALNGGTCSTKRDLVKLTGRNVKTVDRGLAALRRDGLIEVEMRFAENGAQLSNWYRVRLPAVPSE</sequence>
<reference evidence="2" key="2">
    <citation type="submission" date="2023-06" db="EMBL/GenBank/DDBJ databases">
        <title>Identification and characterization of horizontal gene transfer across gut microbiota members of farm animals based on homology search.</title>
        <authorList>
            <person name="Zeman M."/>
            <person name="Kubasova T."/>
            <person name="Jahodarova E."/>
            <person name="Nykrynova M."/>
            <person name="Rychlik I."/>
        </authorList>
    </citation>
    <scope>NUCLEOTIDE SEQUENCE [LARGE SCALE GENOMIC DNA]</scope>
    <source>
        <strain evidence="2">153_Feed</strain>
    </source>
</reference>
<proteinExistence type="predicted"/>
<evidence type="ECO:0000313" key="2">
    <source>
        <dbReference type="Proteomes" id="UP001529256"/>
    </source>
</evidence>
<dbReference type="RefSeq" id="WP_289511447.1">
    <property type="nucleotide sequence ID" value="NZ_JAUDEA010000009.1"/>
</dbReference>
<evidence type="ECO:0008006" key="3">
    <source>
        <dbReference type="Google" id="ProtNLM"/>
    </source>
</evidence>
<dbReference type="Proteomes" id="UP001529256">
    <property type="component" value="Unassembled WGS sequence"/>
</dbReference>
<keyword evidence="2" id="KW-1185">Reference proteome</keyword>
<dbReference type="EMBL" id="JAUDEA010000009">
    <property type="protein sequence ID" value="MDM8271362.1"/>
    <property type="molecule type" value="Genomic_DNA"/>
</dbReference>
<gene>
    <name evidence="1" type="ORF">QUW25_06745</name>
</gene>
<name>A0ABT7V431_9ACTN</name>
<reference evidence="1 2" key="1">
    <citation type="submission" date="2023-06" db="EMBL/GenBank/DDBJ databases">
        <title>Identification and characterization of horizontal gene transfer across gut microbiota members of farm animals based on homology search.</title>
        <authorList>
            <person name="Schwarzerova J."/>
            <person name="Nykrynova M."/>
            <person name="Jureckova K."/>
            <person name="Cejkova D."/>
            <person name="Rychlik I."/>
        </authorList>
    </citation>
    <scope>NUCLEOTIDE SEQUENCE [LARGE SCALE GENOMIC DNA]</scope>
    <source>
        <strain evidence="1 2">153_Feed</strain>
    </source>
</reference>
<evidence type="ECO:0000313" key="1">
    <source>
        <dbReference type="EMBL" id="MDM8271362.1"/>
    </source>
</evidence>
<accession>A0ABT7V431</accession>
<organism evidence="1 2">
    <name type="scientific">Thermophilibacter provencensis</name>
    <dbReference type="NCBI Taxonomy" id="1852386"/>
    <lineage>
        <taxon>Bacteria</taxon>
        <taxon>Bacillati</taxon>
        <taxon>Actinomycetota</taxon>
        <taxon>Coriobacteriia</taxon>
        <taxon>Coriobacteriales</taxon>
        <taxon>Atopobiaceae</taxon>
        <taxon>Thermophilibacter</taxon>
    </lineage>
</organism>
<protein>
    <recommendedName>
        <fullName evidence="3">Helix-turn-helix domain-containing protein</fullName>
    </recommendedName>
</protein>
<comment type="caution">
    <text evidence="1">The sequence shown here is derived from an EMBL/GenBank/DDBJ whole genome shotgun (WGS) entry which is preliminary data.</text>
</comment>